<evidence type="ECO:0000256" key="2">
    <source>
        <dbReference type="ARBA" id="ARBA00022837"/>
    </source>
</evidence>
<evidence type="ECO:0000256" key="1">
    <source>
        <dbReference type="ARBA" id="ARBA00022723"/>
    </source>
</evidence>
<dbReference type="PANTHER" id="PTHR45911">
    <property type="entry name" value="C2 DOMAIN-CONTAINING PROTEIN"/>
    <property type="match status" value="1"/>
</dbReference>
<reference evidence="4" key="1">
    <citation type="submission" date="2023-01" db="EMBL/GenBank/DDBJ databases">
        <title>Metagenome sequencing of chrysophaentin producing Chrysophaeum taylorii.</title>
        <authorList>
            <person name="Davison J."/>
            <person name="Bewley C."/>
        </authorList>
    </citation>
    <scope>NUCLEOTIDE SEQUENCE</scope>
    <source>
        <strain evidence="4">NIES-1699</strain>
    </source>
</reference>
<dbReference type="EMBL" id="JAQMWT010000575">
    <property type="protein sequence ID" value="KAJ8599259.1"/>
    <property type="molecule type" value="Genomic_DNA"/>
</dbReference>
<dbReference type="InterPro" id="IPR035892">
    <property type="entry name" value="C2_domain_sf"/>
</dbReference>
<protein>
    <recommendedName>
        <fullName evidence="3">C2 domain-containing protein</fullName>
    </recommendedName>
</protein>
<dbReference type="Pfam" id="PF00168">
    <property type="entry name" value="C2"/>
    <property type="match status" value="9"/>
</dbReference>
<evidence type="ECO:0000259" key="3">
    <source>
        <dbReference type="PROSITE" id="PS50004"/>
    </source>
</evidence>
<comment type="caution">
    <text evidence="4">The sequence shown here is derived from an EMBL/GenBank/DDBJ whole genome shotgun (WGS) entry which is preliminary data.</text>
</comment>
<dbReference type="SMART" id="SM00239">
    <property type="entry name" value="C2"/>
    <property type="match status" value="7"/>
</dbReference>
<organism evidence="4 5">
    <name type="scientific">Chrysophaeum taylorii</name>
    <dbReference type="NCBI Taxonomy" id="2483200"/>
    <lineage>
        <taxon>Eukaryota</taxon>
        <taxon>Sar</taxon>
        <taxon>Stramenopiles</taxon>
        <taxon>Ochrophyta</taxon>
        <taxon>Pelagophyceae</taxon>
        <taxon>Pelagomonadales</taxon>
        <taxon>Pelagomonadaceae</taxon>
        <taxon>Chrysophaeum</taxon>
    </lineage>
</organism>
<keyword evidence="1" id="KW-0479">Metal-binding</keyword>
<sequence length="1502" mass="167440">MEAAASEIRVRLSLTPTADAATFFDHLDDDYSERKEPNTVLVAVVRARGLLAADGTSMMMTMMTTSRSSDLFAATIRQFELPIGRQSMDIVVRDKDAVGSDFFGQCRIDLTNITKKRQWYPLADKKGEPAANRGQIEIAVAKTYDPARTARFFSGTTTTTKQNLPTEVRIAVCRACGLAAKDSMAWSAKRSDPYANVKFKGKTRRATIKRQTLAPVWNEVVSFDYAGTSKKRMIPEIEFELVVVAQLHYSKMLDFDPFILPRDDDRTNESPPNEVRAALFRGRDLAVKDKMSGTSDPRVMFDLSSGGGQHQTWSSETRKKTLDPVFREVYAKRLDWKKLNQNTNNQNNNNNNPVLRLTCEDVDELAGAGFMGQIEIPLAPIAEKKSRLLRGWRRDCFKATERTARGTRRNLAVEDETFGTYYSDPRCVFTLGDQRWKSKICKKSLDPSWCETFADELTSAAVDSYLGEFERSRCRRVVERVRRNRALAYNPDLDFDHPWVIEEAPNGGGGGPRNELCVGLVRGRNLAIKDKAVLYGTGSSDPRVRILLVDDAQRCQSKTAKKSLNPWFCHIKIMEVICEDVDDLTSADFMGKIEIELVFGLEEKTSRLAQAPRGKRIVERERRAHPVLAPQPLALLFEPFMEEDKFPTGKSPNEVTELAARCEGTDDDDVGKICISLEPHTRTRRWFSLDSREGTSSSNDASALQLELILQSWFNPAHDFDPFGGEEEEEEEGEPNELRIALMQGRNLAIKDKNLFSAITAKSGGTSDPLVRFKIGDREFKSKHAAKILCPVWHEVFQVPLSPPPGRLENARGNELLSEGSNKVSGEIELITHFWHNPAIDFEAFAEHDDDDNPNEPPNEVRVALVQGRRLAIKDKNFLSKGGTSDPRVRFELGTIACQSSVEYKTLAPTRRETFALPSTAEEGVLSIYCEDVDLVSSPDLIGTARISLEPHKRNSGANDEVMGELEMVVHWRRNAALEFAPFEDDLFVESLPNELRVALIQGRGVGANRVVEFFSVIGEDLKFFESTVKRNENHPVSNEIFEKPTTAAAAKTLECACSNATPLKRKPVVGTCRVTVTDRTPKRAWYSLGTGSSIELWTQRRYNPLLDFVPFSEAAENKNKPPNEVRIGLSRGRGLAASTGTTVSSRNPRVTFEVGGASSARCASTTKKDVLDPSNNAVVLRCACEDVKKPPTSAVPDHIIGAVDAPLGTLLADGRIHKAWYSLGAGELELVLRAWYNPEHDWEPFFACDEAAAAAAASINKTANEVRVGISRARGLVRRQGRVEYGERVRATKRKSKTSTPAWRECFAFPPAAAKLELTCEDAGNFILGSCEIDLEPTRADQRPFKQWYELEPAGAVEVVVFWRYNPANDLNPFSDDDSEDATKPPNELRIGWKEVFQVPLTTTTTTTATCAQLECVCENSSSGSLVGSFVVDIACLAGHKVQRQWYALSDGEVEVVLQHRFNSIYAYDPFDDDNTETKKMPPNELRVALIHSGARSRRPG</sequence>
<dbReference type="SUPFAM" id="SSF49562">
    <property type="entry name" value="C2 domain (Calcium/lipid-binding domain, CaLB)"/>
    <property type="match status" value="9"/>
</dbReference>
<proteinExistence type="predicted"/>
<dbReference type="CDD" id="cd00030">
    <property type="entry name" value="C2"/>
    <property type="match status" value="3"/>
</dbReference>
<keyword evidence="2" id="KW-0106">Calcium</keyword>
<feature type="domain" description="C2" evidence="3">
    <location>
        <begin position="841"/>
        <end position="962"/>
    </location>
</feature>
<accession>A0AAD7U7K1</accession>
<keyword evidence="5" id="KW-1185">Reference proteome</keyword>
<evidence type="ECO:0000313" key="5">
    <source>
        <dbReference type="Proteomes" id="UP001230188"/>
    </source>
</evidence>
<gene>
    <name evidence="4" type="ORF">CTAYLR_006222</name>
</gene>
<name>A0AAD7U7K1_9STRA</name>
<feature type="domain" description="C2" evidence="3">
    <location>
        <begin position="253"/>
        <end position="393"/>
    </location>
</feature>
<dbReference type="Proteomes" id="UP001230188">
    <property type="component" value="Unassembled WGS sequence"/>
</dbReference>
<dbReference type="GO" id="GO:0046872">
    <property type="term" value="F:metal ion binding"/>
    <property type="evidence" value="ECO:0007669"/>
    <property type="project" value="UniProtKB-KW"/>
</dbReference>
<evidence type="ECO:0000313" key="4">
    <source>
        <dbReference type="EMBL" id="KAJ8599259.1"/>
    </source>
</evidence>
<dbReference type="InterPro" id="IPR000008">
    <property type="entry name" value="C2_dom"/>
</dbReference>
<dbReference type="Gene3D" id="2.60.40.150">
    <property type="entry name" value="C2 domain"/>
    <property type="match status" value="8"/>
</dbReference>
<dbReference type="PROSITE" id="PS50004">
    <property type="entry name" value="C2"/>
    <property type="match status" value="2"/>
</dbReference>